<proteinExistence type="predicted"/>
<reference evidence="6 7" key="1">
    <citation type="journal article" date="2014" name="Genome Announc.">
        <title>Draft genome sequence of the pathogenic fungus Scedosporium apiospermum.</title>
        <authorList>
            <person name="Vandeputte P."/>
            <person name="Ghamrawi S."/>
            <person name="Rechenmann M."/>
            <person name="Iltis A."/>
            <person name="Giraud S."/>
            <person name="Fleury M."/>
            <person name="Thornton C."/>
            <person name="Delhaes L."/>
            <person name="Meyer W."/>
            <person name="Papon N."/>
            <person name="Bouchara J.P."/>
        </authorList>
    </citation>
    <scope>NUCLEOTIDE SEQUENCE [LARGE SCALE GENOMIC DNA]</scope>
    <source>
        <strain evidence="6 7">IHEM 14462</strain>
    </source>
</reference>
<dbReference type="VEuPathDB" id="FungiDB:SAPIO_CDS5973"/>
<feature type="transmembrane region" description="Helical" evidence="5">
    <location>
        <begin position="86"/>
        <end position="109"/>
    </location>
</feature>
<dbReference type="GO" id="GO:0005635">
    <property type="term" value="C:nuclear envelope"/>
    <property type="evidence" value="ECO:0007669"/>
    <property type="project" value="TreeGrafter"/>
</dbReference>
<dbReference type="OMA" id="VIFNCIQ"/>
<comment type="caution">
    <text evidence="6">The sequence shown here is derived from an EMBL/GenBank/DDBJ whole genome shotgun (WGS) entry which is preliminary data.</text>
</comment>
<dbReference type="HOGENOM" id="CLU_110291_1_1_1"/>
<evidence type="ECO:0000256" key="1">
    <source>
        <dbReference type="ARBA" id="ARBA00004141"/>
    </source>
</evidence>
<keyword evidence="4 5" id="KW-0472">Membrane</keyword>
<evidence type="ECO:0000256" key="2">
    <source>
        <dbReference type="ARBA" id="ARBA00022692"/>
    </source>
</evidence>
<dbReference type="RefSeq" id="XP_016642505.1">
    <property type="nucleotide sequence ID" value="XM_016788189.1"/>
</dbReference>
<evidence type="ECO:0000313" key="7">
    <source>
        <dbReference type="Proteomes" id="UP000028545"/>
    </source>
</evidence>
<accession>A0A084G5U4</accession>
<organism evidence="6 7">
    <name type="scientific">Pseudallescheria apiosperma</name>
    <name type="common">Scedosporium apiospermum</name>
    <dbReference type="NCBI Taxonomy" id="563466"/>
    <lineage>
        <taxon>Eukaryota</taxon>
        <taxon>Fungi</taxon>
        <taxon>Dikarya</taxon>
        <taxon>Ascomycota</taxon>
        <taxon>Pezizomycotina</taxon>
        <taxon>Sordariomycetes</taxon>
        <taxon>Hypocreomycetidae</taxon>
        <taxon>Microascales</taxon>
        <taxon>Microascaceae</taxon>
        <taxon>Scedosporium</taxon>
    </lineage>
</organism>
<feature type="transmembrane region" description="Helical" evidence="5">
    <location>
        <begin position="12"/>
        <end position="30"/>
    </location>
</feature>
<protein>
    <recommendedName>
        <fullName evidence="8">Glutathione transferase</fullName>
    </recommendedName>
</protein>
<dbReference type="PANTHER" id="PTHR10250:SF26">
    <property type="entry name" value="GLUTATHIONE S-TRANSFERASE 3, MITOCHONDRIAL"/>
    <property type="match status" value="1"/>
</dbReference>
<dbReference type="InterPro" id="IPR050997">
    <property type="entry name" value="MAPEG"/>
</dbReference>
<dbReference type="InterPro" id="IPR001129">
    <property type="entry name" value="Membr-assoc_MAPEG"/>
</dbReference>
<dbReference type="GO" id="GO:0005783">
    <property type="term" value="C:endoplasmic reticulum"/>
    <property type="evidence" value="ECO:0007669"/>
    <property type="project" value="TreeGrafter"/>
</dbReference>
<keyword evidence="3 5" id="KW-1133">Transmembrane helix</keyword>
<dbReference type="Pfam" id="PF01124">
    <property type="entry name" value="MAPEG"/>
    <property type="match status" value="1"/>
</dbReference>
<gene>
    <name evidence="6" type="ORF">SAPIO_CDS5973</name>
</gene>
<evidence type="ECO:0000256" key="4">
    <source>
        <dbReference type="ARBA" id="ARBA00023136"/>
    </source>
</evidence>
<keyword evidence="2 5" id="KW-0812">Transmembrane</keyword>
<dbReference type="InterPro" id="IPR023352">
    <property type="entry name" value="MAPEG-like_dom_sf"/>
</dbReference>
<name>A0A084G5U4_PSEDA</name>
<dbReference type="PANTHER" id="PTHR10250">
    <property type="entry name" value="MICROSOMAL GLUTATHIONE S-TRANSFERASE"/>
    <property type="match status" value="1"/>
</dbReference>
<feature type="transmembrane region" description="Helical" evidence="5">
    <location>
        <begin position="130"/>
        <end position="151"/>
    </location>
</feature>
<sequence length="155" mass="17038">MSIALQVPNEYGYVILSGAFSVLVGFWHGARVNFFRKTAGVPYPYMYATPEQYAAAKTQKEKDALYLFNCAQRGHGNFLENHTGNLYLMLVAGLKYPVVAAGLGVFWSISRIMYAVGYTNINKKAGSGRYIGSGQFIAFLGLLGLTIKTGWDMLA</sequence>
<keyword evidence="7" id="KW-1185">Reference proteome</keyword>
<dbReference type="Proteomes" id="UP000028545">
    <property type="component" value="Unassembled WGS sequence"/>
</dbReference>
<dbReference type="EMBL" id="JOWA01000099">
    <property type="protein sequence ID" value="KEZ42706.1"/>
    <property type="molecule type" value="Genomic_DNA"/>
</dbReference>
<dbReference type="GO" id="GO:0016020">
    <property type="term" value="C:membrane"/>
    <property type="evidence" value="ECO:0007669"/>
    <property type="project" value="UniProtKB-SubCell"/>
</dbReference>
<dbReference type="GO" id="GO:0004364">
    <property type="term" value="F:glutathione transferase activity"/>
    <property type="evidence" value="ECO:0007669"/>
    <property type="project" value="TreeGrafter"/>
</dbReference>
<evidence type="ECO:0000256" key="3">
    <source>
        <dbReference type="ARBA" id="ARBA00022989"/>
    </source>
</evidence>
<dbReference type="GO" id="GO:0004602">
    <property type="term" value="F:glutathione peroxidase activity"/>
    <property type="evidence" value="ECO:0007669"/>
    <property type="project" value="TreeGrafter"/>
</dbReference>
<dbReference type="GeneID" id="27725045"/>
<comment type="subcellular location">
    <subcellularLocation>
        <location evidence="1">Membrane</location>
        <topology evidence="1">Multi-pass membrane protein</topology>
    </subcellularLocation>
</comment>
<evidence type="ECO:0000313" key="6">
    <source>
        <dbReference type="EMBL" id="KEZ42706.1"/>
    </source>
</evidence>
<evidence type="ECO:0008006" key="8">
    <source>
        <dbReference type="Google" id="ProtNLM"/>
    </source>
</evidence>
<dbReference type="SUPFAM" id="SSF161084">
    <property type="entry name" value="MAPEG domain-like"/>
    <property type="match status" value="1"/>
</dbReference>
<dbReference type="AlphaFoldDB" id="A0A084G5U4"/>
<dbReference type="OrthoDB" id="410651at2759"/>
<dbReference type="Gene3D" id="1.20.120.550">
    <property type="entry name" value="Membrane associated eicosanoid/glutathione metabolism-like domain"/>
    <property type="match status" value="1"/>
</dbReference>
<evidence type="ECO:0000256" key="5">
    <source>
        <dbReference type="SAM" id="Phobius"/>
    </source>
</evidence>
<dbReference type="KEGG" id="sapo:SAPIO_CDS5973"/>